<comment type="caution">
    <text evidence="1">The sequence shown here is derived from an EMBL/GenBank/DDBJ whole genome shotgun (WGS) entry which is preliminary data.</text>
</comment>
<protein>
    <submittedName>
        <fullName evidence="1">Uncharacterized protein</fullName>
    </submittedName>
</protein>
<evidence type="ECO:0000313" key="1">
    <source>
        <dbReference type="EMBL" id="KAA6344449.1"/>
    </source>
</evidence>
<organism evidence="1">
    <name type="scientific">termite gut metagenome</name>
    <dbReference type="NCBI Taxonomy" id="433724"/>
    <lineage>
        <taxon>unclassified sequences</taxon>
        <taxon>metagenomes</taxon>
        <taxon>organismal metagenomes</taxon>
    </lineage>
</organism>
<reference evidence="1" key="1">
    <citation type="submission" date="2019-03" db="EMBL/GenBank/DDBJ databases">
        <title>Single cell metagenomics reveals metabolic interactions within the superorganism composed of flagellate Streblomastix strix and complex community of Bacteroidetes bacteria on its surface.</title>
        <authorList>
            <person name="Treitli S.C."/>
            <person name="Kolisko M."/>
            <person name="Husnik F."/>
            <person name="Keeling P."/>
            <person name="Hampl V."/>
        </authorList>
    </citation>
    <scope>NUCLEOTIDE SEQUENCE</scope>
    <source>
        <strain evidence="1">STM</strain>
    </source>
</reference>
<accession>A0A5J4SE56</accession>
<dbReference type="AlphaFoldDB" id="A0A5J4SE56"/>
<gene>
    <name evidence="1" type="ORF">EZS27_007934</name>
</gene>
<sequence>MFHTQEKREKRLDNPGLCIRNNAWLGHGYYFWGEERDAVTWGNDSKTNTGSYEIYKGHIVSDAFLDTVFNEKHYQFWVEQIEKFANYCIKKIGKQPNKKMICDYFNRKAKWVSELEGILFADSPTGKNSLVDGLPYRKRIQAVIYTLSCLQRFDFYKEGKCIKLID</sequence>
<name>A0A5J4SE56_9ZZZZ</name>
<dbReference type="EMBL" id="SNRY01000217">
    <property type="protein sequence ID" value="KAA6344449.1"/>
    <property type="molecule type" value="Genomic_DNA"/>
</dbReference>
<proteinExistence type="predicted"/>